<dbReference type="PANTHER" id="PTHR34610:SF4">
    <property type="entry name" value="SLL8027 PROTEIN"/>
    <property type="match status" value="1"/>
</dbReference>
<dbReference type="AlphaFoldDB" id="A0A1G2GY48"/>
<name>A0A1G2GY48_9BACT</name>
<dbReference type="InterPro" id="IPR029060">
    <property type="entry name" value="PIN-like_dom_sf"/>
</dbReference>
<dbReference type="SUPFAM" id="SSF88723">
    <property type="entry name" value="PIN domain-like"/>
    <property type="match status" value="1"/>
</dbReference>
<reference evidence="2 3" key="1">
    <citation type="journal article" date="2016" name="Nat. Commun.">
        <title>Thousands of microbial genomes shed light on interconnected biogeochemical processes in an aquifer system.</title>
        <authorList>
            <person name="Anantharaman K."/>
            <person name="Brown C.T."/>
            <person name="Hug L.A."/>
            <person name="Sharon I."/>
            <person name="Castelle C.J."/>
            <person name="Probst A.J."/>
            <person name="Thomas B.C."/>
            <person name="Singh A."/>
            <person name="Wilkins M.J."/>
            <person name="Karaoz U."/>
            <person name="Brodie E.L."/>
            <person name="Williams K.H."/>
            <person name="Hubbard S.S."/>
            <person name="Banfield J.F."/>
        </authorList>
    </citation>
    <scope>NUCLEOTIDE SEQUENCE [LARGE SCALE GENOMIC DNA]</scope>
</reference>
<dbReference type="Pfam" id="PF13470">
    <property type="entry name" value="PIN_3"/>
    <property type="match status" value="1"/>
</dbReference>
<feature type="domain" description="PIN" evidence="1">
    <location>
        <begin position="2"/>
        <end position="115"/>
    </location>
</feature>
<dbReference type="STRING" id="1802128.A3H64_03695"/>
<evidence type="ECO:0000313" key="3">
    <source>
        <dbReference type="Proteomes" id="UP000178186"/>
    </source>
</evidence>
<dbReference type="EMBL" id="MHNY01000033">
    <property type="protein sequence ID" value="OGZ55059.1"/>
    <property type="molecule type" value="Genomic_DNA"/>
</dbReference>
<dbReference type="Proteomes" id="UP000178186">
    <property type="component" value="Unassembled WGS sequence"/>
</dbReference>
<dbReference type="InterPro" id="IPR002716">
    <property type="entry name" value="PIN_dom"/>
</dbReference>
<protein>
    <recommendedName>
        <fullName evidence="1">PIN domain-containing protein</fullName>
    </recommendedName>
</protein>
<gene>
    <name evidence="2" type="ORF">A3H64_03695</name>
</gene>
<organism evidence="2 3">
    <name type="scientific">Candidatus Ryanbacteria bacterium RIFCSPLOWO2_02_FULL_45_11c</name>
    <dbReference type="NCBI Taxonomy" id="1802128"/>
    <lineage>
        <taxon>Bacteria</taxon>
        <taxon>Candidatus Ryaniibacteriota</taxon>
    </lineage>
</organism>
<proteinExistence type="predicted"/>
<accession>A0A1G2GY48</accession>
<evidence type="ECO:0000313" key="2">
    <source>
        <dbReference type="EMBL" id="OGZ55059.1"/>
    </source>
</evidence>
<evidence type="ECO:0000259" key="1">
    <source>
        <dbReference type="Pfam" id="PF13470"/>
    </source>
</evidence>
<dbReference type="InterPro" id="IPR002850">
    <property type="entry name" value="PIN_toxin-like"/>
</dbReference>
<sequence>MKVFLDANVFVAAAGSLKGGSAFILQLSKNSEFEIVTVAQALIEAERNVAAKLGVNALGQHHKNLLEIPLQLQPISDISLEEIAMLEKLVPMKDVPILLGALQSKAHFLITLDRRDFVDNPKLSAHEMPFQIVTPGAFLASFLQET</sequence>
<dbReference type="PANTHER" id="PTHR34610">
    <property type="entry name" value="SSL7007 PROTEIN"/>
    <property type="match status" value="1"/>
</dbReference>
<comment type="caution">
    <text evidence="2">The sequence shown here is derived from an EMBL/GenBank/DDBJ whole genome shotgun (WGS) entry which is preliminary data.</text>
</comment>